<feature type="transmembrane region" description="Helical" evidence="6">
    <location>
        <begin position="296"/>
        <end position="315"/>
    </location>
</feature>
<evidence type="ECO:0000256" key="4">
    <source>
        <dbReference type="ARBA" id="ARBA00022989"/>
    </source>
</evidence>
<feature type="transmembrane region" description="Helical" evidence="6">
    <location>
        <begin position="271"/>
        <end position="290"/>
    </location>
</feature>
<proteinExistence type="predicted"/>
<evidence type="ECO:0000313" key="7">
    <source>
        <dbReference type="EMBL" id="MBB4051191.1"/>
    </source>
</evidence>
<feature type="transmembrane region" description="Helical" evidence="6">
    <location>
        <begin position="113"/>
        <end position="133"/>
    </location>
</feature>
<feature type="transmembrane region" description="Helical" evidence="6">
    <location>
        <begin position="161"/>
        <end position="186"/>
    </location>
</feature>
<dbReference type="GO" id="GO:0022857">
    <property type="term" value="F:transmembrane transporter activity"/>
    <property type="evidence" value="ECO:0007669"/>
    <property type="project" value="InterPro"/>
</dbReference>
<dbReference type="GO" id="GO:0005886">
    <property type="term" value="C:plasma membrane"/>
    <property type="evidence" value="ECO:0007669"/>
    <property type="project" value="UniProtKB-SubCell"/>
</dbReference>
<comment type="subcellular location">
    <subcellularLocation>
        <location evidence="1">Cell membrane</location>
        <topology evidence="1">Multi-pass membrane protein</topology>
    </subcellularLocation>
</comment>
<gene>
    <name evidence="7" type="ORF">GGR20_000809</name>
</gene>
<dbReference type="Proteomes" id="UP000547011">
    <property type="component" value="Unassembled WGS sequence"/>
</dbReference>
<name>A0A7W6NB05_9HYPH</name>
<sequence length="320" mass="33053">MQLFIRRYGTLIGFVAILVFFSAMLPGTFPTARNWLNITQQVSMLMVVAAGMTIVMVMGDFDLSVGSTASLAGIVAALMMAAGQPLWLSLGVALLAGLLGGVFNGAMVSLVGILPFIATLATMTMFSGFAFVISGGKTISGRAIPEEFGSFARGGVSLGEWGGVAVSLPNLSILAILVVLAIWVLLEQTTFGRRLYAIGGNMEAAHLSGIAVKRLRLIAFSLTGLAAAAGGLMYASRVASANPVQGSGLMLNAIAAVFLGTTMSRHGEPRIIATVIGVLVLGVLDNGLTQMSVDSYVRQVLVGGLILVAVAASSVSQARR</sequence>
<feature type="transmembrane region" description="Helical" evidence="6">
    <location>
        <begin position="217"/>
        <end position="235"/>
    </location>
</feature>
<dbReference type="InterPro" id="IPR001851">
    <property type="entry name" value="ABC_transp_permease"/>
</dbReference>
<organism evidence="7 8">
    <name type="scientific">Devosia subaequoris</name>
    <dbReference type="NCBI Taxonomy" id="395930"/>
    <lineage>
        <taxon>Bacteria</taxon>
        <taxon>Pseudomonadati</taxon>
        <taxon>Pseudomonadota</taxon>
        <taxon>Alphaproteobacteria</taxon>
        <taxon>Hyphomicrobiales</taxon>
        <taxon>Devosiaceae</taxon>
        <taxon>Devosia</taxon>
    </lineage>
</organism>
<evidence type="ECO:0000313" key="8">
    <source>
        <dbReference type="Proteomes" id="UP000547011"/>
    </source>
</evidence>
<evidence type="ECO:0000256" key="3">
    <source>
        <dbReference type="ARBA" id="ARBA00022692"/>
    </source>
</evidence>
<evidence type="ECO:0000256" key="1">
    <source>
        <dbReference type="ARBA" id="ARBA00004651"/>
    </source>
</evidence>
<evidence type="ECO:0000256" key="5">
    <source>
        <dbReference type="ARBA" id="ARBA00023136"/>
    </source>
</evidence>
<dbReference type="AlphaFoldDB" id="A0A7W6NB05"/>
<dbReference type="CDD" id="cd06579">
    <property type="entry name" value="TM_PBP1_transp_AraH_like"/>
    <property type="match status" value="1"/>
</dbReference>
<keyword evidence="5 6" id="KW-0472">Membrane</keyword>
<reference evidence="7 8" key="1">
    <citation type="submission" date="2020-08" db="EMBL/GenBank/DDBJ databases">
        <title>Genomic Encyclopedia of Type Strains, Phase IV (KMG-IV): sequencing the most valuable type-strain genomes for metagenomic binning, comparative biology and taxonomic classification.</title>
        <authorList>
            <person name="Goeker M."/>
        </authorList>
    </citation>
    <scope>NUCLEOTIDE SEQUENCE [LARGE SCALE GENOMIC DNA]</scope>
    <source>
        <strain evidence="7 8">DSM 23447</strain>
    </source>
</reference>
<evidence type="ECO:0000256" key="2">
    <source>
        <dbReference type="ARBA" id="ARBA00022475"/>
    </source>
</evidence>
<feature type="transmembrane region" description="Helical" evidence="6">
    <location>
        <begin position="241"/>
        <end position="259"/>
    </location>
</feature>
<dbReference type="PANTHER" id="PTHR32196">
    <property type="entry name" value="ABC TRANSPORTER PERMEASE PROTEIN YPHD-RELATED-RELATED"/>
    <property type="match status" value="1"/>
</dbReference>
<feature type="transmembrane region" description="Helical" evidence="6">
    <location>
        <begin position="12"/>
        <end position="32"/>
    </location>
</feature>
<dbReference type="Pfam" id="PF02653">
    <property type="entry name" value="BPD_transp_2"/>
    <property type="match status" value="1"/>
</dbReference>
<feature type="transmembrane region" description="Helical" evidence="6">
    <location>
        <begin position="38"/>
        <end position="56"/>
    </location>
</feature>
<dbReference type="EMBL" id="JACIEW010000001">
    <property type="protein sequence ID" value="MBB4051191.1"/>
    <property type="molecule type" value="Genomic_DNA"/>
</dbReference>
<dbReference type="RefSeq" id="WP_183309907.1">
    <property type="nucleotide sequence ID" value="NZ_JACIEW010000001.1"/>
</dbReference>
<accession>A0A7W6NB05</accession>
<feature type="transmembrane region" description="Helical" evidence="6">
    <location>
        <begin position="87"/>
        <end position="106"/>
    </location>
</feature>
<keyword evidence="3 6" id="KW-0812">Transmembrane</keyword>
<keyword evidence="8" id="KW-1185">Reference proteome</keyword>
<keyword evidence="4 6" id="KW-1133">Transmembrane helix</keyword>
<protein>
    <submittedName>
        <fullName evidence="7">Ribose transport system permease protein</fullName>
    </submittedName>
</protein>
<comment type="caution">
    <text evidence="7">The sequence shown here is derived from an EMBL/GenBank/DDBJ whole genome shotgun (WGS) entry which is preliminary data.</text>
</comment>
<keyword evidence="2" id="KW-1003">Cell membrane</keyword>
<evidence type="ECO:0000256" key="6">
    <source>
        <dbReference type="SAM" id="Phobius"/>
    </source>
</evidence>